<evidence type="ECO:0000256" key="1">
    <source>
        <dbReference type="ARBA" id="ARBA00004141"/>
    </source>
</evidence>
<dbReference type="PANTHER" id="PTHR32322:SF9">
    <property type="entry name" value="AMINO-ACID METABOLITE EFFLUX PUMP-RELATED"/>
    <property type="match status" value="1"/>
</dbReference>
<dbReference type="AlphaFoldDB" id="A0A074JIH5"/>
<dbReference type="InterPro" id="IPR037185">
    <property type="entry name" value="EmrE-like"/>
</dbReference>
<dbReference type="eggNOG" id="COG0697">
    <property type="taxonomic scope" value="Bacteria"/>
</dbReference>
<feature type="transmembrane region" description="Helical" evidence="5">
    <location>
        <begin position="113"/>
        <end position="135"/>
    </location>
</feature>
<feature type="transmembrane region" description="Helical" evidence="5">
    <location>
        <begin position="171"/>
        <end position="188"/>
    </location>
</feature>
<dbReference type="GO" id="GO:0016020">
    <property type="term" value="C:membrane"/>
    <property type="evidence" value="ECO:0007669"/>
    <property type="project" value="UniProtKB-SubCell"/>
</dbReference>
<feature type="transmembrane region" description="Helical" evidence="5">
    <location>
        <begin position="195"/>
        <end position="215"/>
    </location>
</feature>
<feature type="domain" description="EamA" evidence="6">
    <location>
        <begin position="29"/>
        <end position="158"/>
    </location>
</feature>
<comment type="subcellular location">
    <subcellularLocation>
        <location evidence="1">Membrane</location>
        <topology evidence="1">Multi-pass membrane protein</topology>
    </subcellularLocation>
</comment>
<feature type="transmembrane region" description="Helical" evidence="5">
    <location>
        <begin position="258"/>
        <end position="277"/>
    </location>
</feature>
<dbReference type="RefSeq" id="WP_338065273.1">
    <property type="nucleotide sequence ID" value="NZ_AUND01000001.1"/>
</dbReference>
<keyword evidence="4 5" id="KW-0472">Membrane</keyword>
<dbReference type="InterPro" id="IPR000620">
    <property type="entry name" value="EamA_dom"/>
</dbReference>
<keyword evidence="2 5" id="KW-0812">Transmembrane</keyword>
<reference evidence="7 8" key="1">
    <citation type="submission" date="2013-07" db="EMBL/GenBank/DDBJ databases">
        <title>Thioclava pacifica DSM 10166 Genome Sequencing.</title>
        <authorList>
            <person name="Lai Q."/>
            <person name="Shao Z."/>
        </authorList>
    </citation>
    <scope>NUCLEOTIDE SEQUENCE [LARGE SCALE GENOMIC DNA]</scope>
    <source>
        <strain evidence="7 8">DSM 10166</strain>
    </source>
</reference>
<feature type="transmembrane region" description="Helical" evidence="5">
    <location>
        <begin position="87"/>
        <end position="107"/>
    </location>
</feature>
<keyword evidence="8" id="KW-1185">Reference proteome</keyword>
<name>A0A074JIH5_9RHOB</name>
<dbReference type="STRING" id="1353537.TP2_01755"/>
<proteinExistence type="predicted"/>
<dbReference type="SUPFAM" id="SSF103481">
    <property type="entry name" value="Multidrug resistance efflux transporter EmrE"/>
    <property type="match status" value="2"/>
</dbReference>
<feature type="transmembrane region" description="Helical" evidence="5">
    <location>
        <begin position="55"/>
        <end position="75"/>
    </location>
</feature>
<comment type="caution">
    <text evidence="7">The sequence shown here is derived from an EMBL/GenBank/DDBJ whole genome shotgun (WGS) entry which is preliminary data.</text>
</comment>
<evidence type="ECO:0000313" key="7">
    <source>
        <dbReference type="EMBL" id="KEO56274.1"/>
    </source>
</evidence>
<evidence type="ECO:0000256" key="4">
    <source>
        <dbReference type="ARBA" id="ARBA00023136"/>
    </source>
</evidence>
<protein>
    <recommendedName>
        <fullName evidence="6">EamA domain-containing protein</fullName>
    </recommendedName>
</protein>
<evidence type="ECO:0000313" key="8">
    <source>
        <dbReference type="Proteomes" id="UP000027432"/>
    </source>
</evidence>
<feature type="transmembrane region" description="Helical" evidence="5">
    <location>
        <begin position="142"/>
        <end position="165"/>
    </location>
</feature>
<keyword evidence="3 5" id="KW-1133">Transmembrane helix</keyword>
<dbReference type="EMBL" id="AUND01000001">
    <property type="protein sequence ID" value="KEO56274.1"/>
    <property type="molecule type" value="Genomic_DNA"/>
</dbReference>
<evidence type="ECO:0000256" key="5">
    <source>
        <dbReference type="SAM" id="Phobius"/>
    </source>
</evidence>
<feature type="transmembrane region" description="Helical" evidence="5">
    <location>
        <begin position="283"/>
        <end position="300"/>
    </location>
</feature>
<feature type="domain" description="EamA" evidence="6">
    <location>
        <begin position="171"/>
        <end position="299"/>
    </location>
</feature>
<dbReference type="InterPro" id="IPR050638">
    <property type="entry name" value="AA-Vitamin_Transporters"/>
</dbReference>
<sequence length="304" mass="31198">MAVFSLRTKVVLDSAARRCDGLGMRLFALTALVMIAFAANSVLNRMAVHDAGWGPAATGFVRLSSGALVLLALAIRAKGAAGLRLPPAILGAGVATLALYIFGFSIASGLIDAGVGALTLFGMVQITMFAGALWMREPISRWRWIGAGLAFAGLAVLLLPASGAAHIDPRGFAMMALAGIGWGLYSLNGRRAGNPLIATALNFSLAAPLALIWMLGAGDWGQGASWGWLPAILSGAVTSGLGYALWYRVLPQIPASLAAIAQLSVPLIAALGGAVVLAETPSARFWLAAALVIGGIALSLKRKT</sequence>
<feature type="transmembrane region" description="Helical" evidence="5">
    <location>
        <begin position="227"/>
        <end position="246"/>
    </location>
</feature>
<feature type="transmembrane region" description="Helical" evidence="5">
    <location>
        <begin position="26"/>
        <end position="43"/>
    </location>
</feature>
<evidence type="ECO:0000256" key="3">
    <source>
        <dbReference type="ARBA" id="ARBA00022989"/>
    </source>
</evidence>
<dbReference type="Gene3D" id="1.10.3730.20">
    <property type="match status" value="1"/>
</dbReference>
<organism evidence="7 8">
    <name type="scientific">Thioclava pacifica DSM 10166</name>
    <dbReference type="NCBI Taxonomy" id="1353537"/>
    <lineage>
        <taxon>Bacteria</taxon>
        <taxon>Pseudomonadati</taxon>
        <taxon>Pseudomonadota</taxon>
        <taxon>Alphaproteobacteria</taxon>
        <taxon>Rhodobacterales</taxon>
        <taxon>Paracoccaceae</taxon>
        <taxon>Thioclava</taxon>
    </lineage>
</organism>
<dbReference type="PANTHER" id="PTHR32322">
    <property type="entry name" value="INNER MEMBRANE TRANSPORTER"/>
    <property type="match status" value="1"/>
</dbReference>
<dbReference type="Proteomes" id="UP000027432">
    <property type="component" value="Unassembled WGS sequence"/>
</dbReference>
<dbReference type="Pfam" id="PF00892">
    <property type="entry name" value="EamA"/>
    <property type="match status" value="2"/>
</dbReference>
<gene>
    <name evidence="7" type="ORF">TP2_01755</name>
</gene>
<accession>A0A074JIH5</accession>
<evidence type="ECO:0000259" key="6">
    <source>
        <dbReference type="Pfam" id="PF00892"/>
    </source>
</evidence>
<evidence type="ECO:0000256" key="2">
    <source>
        <dbReference type="ARBA" id="ARBA00022692"/>
    </source>
</evidence>